<dbReference type="NCBIfam" id="NF047646">
    <property type="entry name" value="REP_Tyr_transpos"/>
    <property type="match status" value="1"/>
</dbReference>
<dbReference type="GO" id="GO:0043565">
    <property type="term" value="F:sequence-specific DNA binding"/>
    <property type="evidence" value="ECO:0007669"/>
    <property type="project" value="TreeGrafter"/>
</dbReference>
<dbReference type="PANTHER" id="PTHR36966:SF1">
    <property type="entry name" value="REP-ASSOCIATED TYROSINE TRANSPOSASE"/>
    <property type="match status" value="1"/>
</dbReference>
<dbReference type="InterPro" id="IPR002686">
    <property type="entry name" value="Transposase_17"/>
</dbReference>
<feature type="transmembrane region" description="Helical" evidence="1">
    <location>
        <begin position="57"/>
        <end position="74"/>
    </location>
</feature>
<dbReference type="PANTHER" id="PTHR36966">
    <property type="entry name" value="REP-ASSOCIATED TYROSINE TRANSPOSASE"/>
    <property type="match status" value="1"/>
</dbReference>
<keyword evidence="1" id="KW-1133">Transmembrane helix</keyword>
<dbReference type="SMART" id="SM01321">
    <property type="entry name" value="Y1_Tnp"/>
    <property type="match status" value="1"/>
</dbReference>
<name>A0A4U8WBD5_9FLAO</name>
<evidence type="ECO:0000313" key="3">
    <source>
        <dbReference type="EMBL" id="VFB02145.1"/>
    </source>
</evidence>
<dbReference type="RefSeq" id="WP_130913053.1">
    <property type="nucleotide sequence ID" value="NZ_LR215974.1"/>
</dbReference>
<dbReference type="GO" id="GO:0004803">
    <property type="term" value="F:transposase activity"/>
    <property type="evidence" value="ECO:0007669"/>
    <property type="project" value="InterPro"/>
</dbReference>
<reference evidence="3 4" key="1">
    <citation type="submission" date="2019-02" db="EMBL/GenBank/DDBJ databases">
        <authorList>
            <consortium name="Pathogen Informatics"/>
        </authorList>
    </citation>
    <scope>NUCLEOTIDE SEQUENCE [LARGE SCALE GENOMIC DNA]</scope>
    <source>
        <strain evidence="3 4">3012STDY6944375</strain>
    </source>
</reference>
<dbReference type="AlphaFoldDB" id="A0A4U8WBD5"/>
<dbReference type="Gene3D" id="3.30.70.1290">
    <property type="entry name" value="Transposase IS200-like"/>
    <property type="match status" value="1"/>
</dbReference>
<protein>
    <submittedName>
        <fullName evidence="3">Transposase and inactivated derivatives</fullName>
    </submittedName>
</protein>
<dbReference type="KEGG" id="ctai:NCTC12078_00118"/>
<keyword evidence="1" id="KW-0472">Membrane</keyword>
<dbReference type="EMBL" id="LR215974">
    <property type="protein sequence ID" value="VFB02145.1"/>
    <property type="molecule type" value="Genomic_DNA"/>
</dbReference>
<keyword evidence="1" id="KW-0812">Transmembrane</keyword>
<proteinExistence type="predicted"/>
<feature type="transmembrane region" description="Helical" evidence="1">
    <location>
        <begin position="21"/>
        <end position="37"/>
    </location>
</feature>
<accession>A0A4U8WBD5</accession>
<organism evidence="3 4">
    <name type="scientific">Chryseobacterium taihuense</name>
    <dbReference type="NCBI Taxonomy" id="1141221"/>
    <lineage>
        <taxon>Bacteria</taxon>
        <taxon>Pseudomonadati</taxon>
        <taxon>Bacteroidota</taxon>
        <taxon>Flavobacteriia</taxon>
        <taxon>Flavobacteriales</taxon>
        <taxon>Weeksellaceae</taxon>
        <taxon>Chryseobacterium group</taxon>
        <taxon>Chryseobacterium</taxon>
    </lineage>
</organism>
<dbReference type="GO" id="GO:0006313">
    <property type="term" value="P:DNA transposition"/>
    <property type="evidence" value="ECO:0007669"/>
    <property type="project" value="InterPro"/>
</dbReference>
<gene>
    <name evidence="3" type="ORF">NCTC12078_00118</name>
</gene>
<dbReference type="InterPro" id="IPR036515">
    <property type="entry name" value="Transposase_17_sf"/>
</dbReference>
<dbReference type="Proteomes" id="UP000290013">
    <property type="component" value="Chromosome"/>
</dbReference>
<dbReference type="InterPro" id="IPR052715">
    <property type="entry name" value="RAYT_transposase"/>
</dbReference>
<evidence type="ECO:0000256" key="1">
    <source>
        <dbReference type="SAM" id="Phobius"/>
    </source>
</evidence>
<dbReference type="SUPFAM" id="SSF143422">
    <property type="entry name" value="Transposase IS200-like"/>
    <property type="match status" value="1"/>
</dbReference>
<sequence length="192" mass="23038">MSRKYKFASPVRYRSGREKDGAYFISFATVFWIDLFTRIEYFDIVIDALDYCRKNKGMIIFGYCIMPSHIHLIFRSEDGKPSELIRDFKGFTSRKLIATIQENNQESRKEWILWMLKKAGKRNSNVKNYQLWQQNNKPIEIWSLKVFEQKLNYVHQNPVESGFVVEPWEWKYSSARNYCDDFEDVLKIDINT</sequence>
<evidence type="ECO:0000259" key="2">
    <source>
        <dbReference type="SMART" id="SM01321"/>
    </source>
</evidence>
<evidence type="ECO:0000313" key="4">
    <source>
        <dbReference type="Proteomes" id="UP000290013"/>
    </source>
</evidence>
<dbReference type="Pfam" id="PF01797">
    <property type="entry name" value="Y1_Tnp"/>
    <property type="match status" value="1"/>
</dbReference>
<feature type="domain" description="Transposase IS200-like" evidence="2">
    <location>
        <begin position="18"/>
        <end position="157"/>
    </location>
</feature>